<accession>H6NPS0</accession>
<sequence length="122" mass="13639">MQHDQAHPVQDAVLDALHDFVAHFVVRDMAPPEEDVGVVEHFLGQAVFRLIEGGIRNFHLVAQPFADRGMNAVRVDGADFLIFLLMTEFVPDRHTQFGLCHVGSLQGLVVVVRIVLAVIRYL</sequence>
<gene>
    <name evidence="1" type="ORF">PM3016_6822</name>
</gene>
<dbReference type="EMBL" id="CP003235">
    <property type="protein sequence ID" value="AFC33426.1"/>
    <property type="molecule type" value="Genomic_DNA"/>
</dbReference>
<dbReference type="AlphaFoldDB" id="H6NPS0"/>
<dbReference type="HOGENOM" id="CLU_2024418_0_0_9"/>
<proteinExistence type="predicted"/>
<evidence type="ECO:0000313" key="1">
    <source>
        <dbReference type="EMBL" id="AFC33426.1"/>
    </source>
</evidence>
<reference evidence="1 2" key="1">
    <citation type="journal article" date="2012" name="J. Bacteriol.">
        <title>Complete Genome Sequence of Paenibacillus mucilaginosus 3016, a Bacterium Functional as Microbial Fertilizer.</title>
        <authorList>
            <person name="Ma M."/>
            <person name="Wang Z."/>
            <person name="Li L."/>
            <person name="Jiang X."/>
            <person name="Guan D."/>
            <person name="Cao F."/>
            <person name="Chen H."/>
            <person name="Wang X."/>
            <person name="Shen D."/>
            <person name="Du B."/>
            <person name="Li J."/>
        </authorList>
    </citation>
    <scope>NUCLEOTIDE SEQUENCE [LARGE SCALE GENOMIC DNA]</scope>
    <source>
        <strain evidence="1 2">3016</strain>
    </source>
</reference>
<keyword evidence="2" id="KW-1185">Reference proteome</keyword>
<dbReference type="Proteomes" id="UP000007523">
    <property type="component" value="Chromosome"/>
</dbReference>
<organism evidence="1 2">
    <name type="scientific">Paenibacillus mucilaginosus 3016</name>
    <dbReference type="NCBI Taxonomy" id="1116391"/>
    <lineage>
        <taxon>Bacteria</taxon>
        <taxon>Bacillati</taxon>
        <taxon>Bacillota</taxon>
        <taxon>Bacilli</taxon>
        <taxon>Bacillales</taxon>
        <taxon>Paenibacillaceae</taxon>
        <taxon>Paenibacillus</taxon>
    </lineage>
</organism>
<dbReference type="KEGG" id="pmq:PM3016_6822"/>
<dbReference type="STRING" id="1116391.PM3016_6822"/>
<name>H6NPS0_9BACL</name>
<protein>
    <submittedName>
        <fullName evidence="1">Uncharacterized protein</fullName>
    </submittedName>
</protein>
<evidence type="ECO:0000313" key="2">
    <source>
        <dbReference type="Proteomes" id="UP000007523"/>
    </source>
</evidence>